<reference evidence="2" key="1">
    <citation type="journal article" date="2019" name="Philos. Trans. R. Soc. Lond., B, Biol. Sci.">
        <title>Targeted metagenomic recovery of four divergent viruses reveals shared and distinctive characteristics of giant viruses of marine eukaryotes.</title>
        <authorList>
            <person name="Needham D.M."/>
            <person name="Poirier C."/>
            <person name="Hehenberger E."/>
            <person name="Jimenez V."/>
            <person name="Swalwell J.E."/>
            <person name="Santoro A.E."/>
            <person name="Worden A.Z."/>
        </authorList>
    </citation>
    <scope>NUCLEOTIDE SEQUENCE</scope>
    <source>
        <strain evidence="2">OPacV-421</strain>
    </source>
</reference>
<dbReference type="InterPro" id="IPR036869">
    <property type="entry name" value="J_dom_sf"/>
</dbReference>
<protein>
    <submittedName>
        <fullName evidence="2">DnaJ domain protein</fullName>
    </submittedName>
</protein>
<dbReference type="InterPro" id="IPR018253">
    <property type="entry name" value="DnaJ_domain_CS"/>
</dbReference>
<dbReference type="Pfam" id="PF00226">
    <property type="entry name" value="DnaJ"/>
    <property type="match status" value="1"/>
</dbReference>
<dbReference type="Gene3D" id="1.10.287.110">
    <property type="entry name" value="DnaJ domain"/>
    <property type="match status" value="1"/>
</dbReference>
<dbReference type="CDD" id="cd06257">
    <property type="entry name" value="DnaJ"/>
    <property type="match status" value="1"/>
</dbReference>
<sequence>MNNSNYYKLLNISKTATNDDIKKAYRKLAIKWHPDKNNNSKESEEMFKKIAEAYSVLSDNNKRRQYDLRSNGDLDGGLVFDFDSAEQLFSNIFNSPIYSFNFNEDDIQSSNRRTGNIPSYSRTYSTSTTTINGKTISKTTTTIKYPDGRVETTHSTNEPNRPDFRDDSFNFFLHY</sequence>
<name>A0A5J6VM07_9VIRU</name>
<dbReference type="EMBL" id="MN448295">
    <property type="protein sequence ID" value="QFG74928.1"/>
    <property type="molecule type" value="Genomic_DNA"/>
</dbReference>
<dbReference type="PROSITE" id="PS50076">
    <property type="entry name" value="DNAJ_2"/>
    <property type="match status" value="1"/>
</dbReference>
<dbReference type="GO" id="GO:0044183">
    <property type="term" value="F:protein folding chaperone"/>
    <property type="evidence" value="ECO:0007669"/>
    <property type="project" value="TreeGrafter"/>
</dbReference>
<evidence type="ECO:0000313" key="2">
    <source>
        <dbReference type="EMBL" id="QFG74928.1"/>
    </source>
</evidence>
<dbReference type="PROSITE" id="PS00636">
    <property type="entry name" value="DNAJ_1"/>
    <property type="match status" value="1"/>
</dbReference>
<evidence type="ECO:0000259" key="1">
    <source>
        <dbReference type="PROSITE" id="PS50076"/>
    </source>
</evidence>
<feature type="domain" description="J" evidence="1">
    <location>
        <begin position="5"/>
        <end position="70"/>
    </location>
</feature>
<dbReference type="PANTHER" id="PTHR43948">
    <property type="entry name" value="DNAJ HOMOLOG SUBFAMILY B"/>
    <property type="match status" value="1"/>
</dbReference>
<dbReference type="SMART" id="SM00271">
    <property type="entry name" value="DnaJ"/>
    <property type="match status" value="1"/>
</dbReference>
<accession>A0A5J6VM07</accession>
<dbReference type="PRINTS" id="PR00625">
    <property type="entry name" value="JDOMAIN"/>
</dbReference>
<organism evidence="2">
    <name type="scientific">Megaviridae environmental sample</name>
    <dbReference type="NCBI Taxonomy" id="1737588"/>
    <lineage>
        <taxon>Viruses</taxon>
        <taxon>Varidnaviria</taxon>
        <taxon>Bamfordvirae</taxon>
        <taxon>Nucleocytoviricota</taxon>
        <taxon>Megaviricetes</taxon>
        <taxon>Imitervirales</taxon>
        <taxon>Mimiviridae</taxon>
        <taxon>environmental samples</taxon>
    </lineage>
</organism>
<dbReference type="InterPro" id="IPR001623">
    <property type="entry name" value="DnaJ_domain"/>
</dbReference>
<proteinExistence type="predicted"/>
<dbReference type="GO" id="GO:0051082">
    <property type="term" value="F:unfolded protein binding"/>
    <property type="evidence" value="ECO:0007669"/>
    <property type="project" value="TreeGrafter"/>
</dbReference>
<dbReference type="GO" id="GO:0051087">
    <property type="term" value="F:protein-folding chaperone binding"/>
    <property type="evidence" value="ECO:0007669"/>
    <property type="project" value="TreeGrafter"/>
</dbReference>
<dbReference type="PANTHER" id="PTHR43948:SF10">
    <property type="entry name" value="MRJ, ISOFORM E"/>
    <property type="match status" value="1"/>
</dbReference>
<dbReference type="SUPFAM" id="SSF46565">
    <property type="entry name" value="Chaperone J-domain"/>
    <property type="match status" value="1"/>
</dbReference>